<evidence type="ECO:0000313" key="7">
    <source>
        <dbReference type="Proteomes" id="UP000216451"/>
    </source>
</evidence>
<proteinExistence type="inferred from homology"/>
<dbReference type="Gene3D" id="3.20.20.70">
    <property type="entry name" value="Aldolase class I"/>
    <property type="match status" value="1"/>
</dbReference>
<dbReference type="OrthoDB" id="9805177at2"/>
<comment type="caution">
    <text evidence="6">The sequence shown here is derived from an EMBL/GenBank/DDBJ whole genome shotgun (WGS) entry which is preliminary data.</text>
</comment>
<dbReference type="NCBIfam" id="TIGR01182">
    <property type="entry name" value="eda"/>
    <property type="match status" value="1"/>
</dbReference>
<dbReference type="Pfam" id="PF01081">
    <property type="entry name" value="Aldolase"/>
    <property type="match status" value="1"/>
</dbReference>
<keyword evidence="5" id="KW-0119">Carbohydrate metabolism</keyword>
<dbReference type="SUPFAM" id="SSF51569">
    <property type="entry name" value="Aldolase"/>
    <property type="match status" value="1"/>
</dbReference>
<protein>
    <submittedName>
        <fullName evidence="6">Ketohydroxyglutarate aldolase</fullName>
    </submittedName>
</protein>
<comment type="similarity">
    <text evidence="2">Belongs to the KHG/KDPG aldolase family.</text>
</comment>
<dbReference type="PANTHER" id="PTHR30246:SF1">
    <property type="entry name" value="2-DEHYDRO-3-DEOXY-6-PHOSPHOGALACTONATE ALDOLASE-RELATED"/>
    <property type="match status" value="1"/>
</dbReference>
<accession>A0A261G806</accession>
<dbReference type="PANTHER" id="PTHR30246">
    <property type="entry name" value="2-KETO-3-DEOXY-6-PHOSPHOGLUCONATE ALDOLASE"/>
    <property type="match status" value="1"/>
</dbReference>
<dbReference type="EMBL" id="MWXA01000004">
    <property type="protein sequence ID" value="OZG67569.1"/>
    <property type="molecule type" value="Genomic_DNA"/>
</dbReference>
<evidence type="ECO:0000256" key="1">
    <source>
        <dbReference type="ARBA" id="ARBA00004761"/>
    </source>
</evidence>
<dbReference type="RefSeq" id="WP_094692946.1">
    <property type="nucleotide sequence ID" value="NZ_JBDNKC010000005.1"/>
</dbReference>
<sequence length="221" mass="23116">MLGKYKISALDAVITSGVLVIVRLDDHEDALKVCKAAIRGGVKAIEVTLSTPGAFDIIHTLSTEFADENVVIGAGTVLDPASAYKSITCGARMLVSPNLNPEMIRTANRYQAVSISGAMTPSEVVNTLEAGADIVKLFPSEVTDQTFIKTVSSPLPWAPLMPSGGVTADNAAEWINAGSLILGVGSYITKAARKDGNYEHVTQAAATMLSAVAKARQAQKA</sequence>
<keyword evidence="4" id="KW-0456">Lyase</keyword>
<name>A0A261G806_9BIFI</name>
<dbReference type="InterPro" id="IPR013785">
    <property type="entry name" value="Aldolase_TIM"/>
</dbReference>
<dbReference type="AlphaFoldDB" id="A0A261G806"/>
<comment type="subunit">
    <text evidence="3">Homotrimer.</text>
</comment>
<evidence type="ECO:0000256" key="3">
    <source>
        <dbReference type="ARBA" id="ARBA00011233"/>
    </source>
</evidence>
<comment type="pathway">
    <text evidence="1">Carbohydrate acid metabolism.</text>
</comment>
<dbReference type="InterPro" id="IPR000887">
    <property type="entry name" value="Aldlse_KDPG_KHG"/>
</dbReference>
<evidence type="ECO:0000256" key="5">
    <source>
        <dbReference type="ARBA" id="ARBA00023277"/>
    </source>
</evidence>
<keyword evidence="7" id="KW-1185">Reference proteome</keyword>
<gene>
    <name evidence="6" type="ORF">BAQU_0661</name>
</gene>
<evidence type="ECO:0000256" key="2">
    <source>
        <dbReference type="ARBA" id="ARBA00006906"/>
    </source>
</evidence>
<reference evidence="6 7" key="1">
    <citation type="journal article" date="2017" name="BMC Genomics">
        <title>Comparative genomic and phylogenomic analyses of the Bifidobacteriaceae family.</title>
        <authorList>
            <person name="Lugli G.A."/>
            <person name="Milani C."/>
            <person name="Turroni F."/>
            <person name="Duranti S."/>
            <person name="Mancabelli L."/>
            <person name="Mangifesta M."/>
            <person name="Ferrario C."/>
            <person name="Modesto M."/>
            <person name="Mattarelli P."/>
            <person name="Jiri K."/>
            <person name="van Sinderen D."/>
            <person name="Ventura M."/>
        </authorList>
    </citation>
    <scope>NUCLEOTIDE SEQUENCE [LARGE SCALE GENOMIC DNA]</scope>
    <source>
        <strain evidence="6 7">LMG 28769</strain>
    </source>
</reference>
<evidence type="ECO:0000313" key="6">
    <source>
        <dbReference type="EMBL" id="OZG67569.1"/>
    </source>
</evidence>
<dbReference type="CDD" id="cd00452">
    <property type="entry name" value="KDPG_aldolase"/>
    <property type="match status" value="1"/>
</dbReference>
<dbReference type="GO" id="GO:0016829">
    <property type="term" value="F:lyase activity"/>
    <property type="evidence" value="ECO:0007669"/>
    <property type="project" value="UniProtKB-KW"/>
</dbReference>
<dbReference type="Proteomes" id="UP000216451">
    <property type="component" value="Unassembled WGS sequence"/>
</dbReference>
<evidence type="ECO:0000256" key="4">
    <source>
        <dbReference type="ARBA" id="ARBA00023239"/>
    </source>
</evidence>
<organism evidence="6 7">
    <name type="scientific">Bifidobacterium aquikefiri</name>
    <dbReference type="NCBI Taxonomy" id="1653207"/>
    <lineage>
        <taxon>Bacteria</taxon>
        <taxon>Bacillati</taxon>
        <taxon>Actinomycetota</taxon>
        <taxon>Actinomycetes</taxon>
        <taxon>Bifidobacteriales</taxon>
        <taxon>Bifidobacteriaceae</taxon>
        <taxon>Bifidobacterium</taxon>
    </lineage>
</organism>